<accession>A0A2N3YJP4</accession>
<dbReference type="OrthoDB" id="5196541at2"/>
<keyword evidence="2" id="KW-0315">Glutamine amidotransferase</keyword>
<dbReference type="Proteomes" id="UP000233781">
    <property type="component" value="Unassembled WGS sequence"/>
</dbReference>
<dbReference type="InterPro" id="IPR044992">
    <property type="entry name" value="ChyE-like"/>
</dbReference>
<evidence type="ECO:0000313" key="3">
    <source>
        <dbReference type="Proteomes" id="UP000233781"/>
    </source>
</evidence>
<name>A0A2N3YJP4_9MICO</name>
<comment type="caution">
    <text evidence="2">The sequence shown here is derived from an EMBL/GenBank/DDBJ whole genome shotgun (WGS) entry which is preliminary data.</text>
</comment>
<dbReference type="PANTHER" id="PTHR42695:SF5">
    <property type="entry name" value="GLUTAMINE AMIDOTRANSFERASE YLR126C-RELATED"/>
    <property type="match status" value="1"/>
</dbReference>
<dbReference type="PROSITE" id="PS51273">
    <property type="entry name" value="GATASE_TYPE_1"/>
    <property type="match status" value="1"/>
</dbReference>
<dbReference type="InterPro" id="IPR017926">
    <property type="entry name" value="GATASE"/>
</dbReference>
<organism evidence="2 3">
    <name type="scientific">Phycicoccus duodecadis</name>
    <dbReference type="NCBI Taxonomy" id="173053"/>
    <lineage>
        <taxon>Bacteria</taxon>
        <taxon>Bacillati</taxon>
        <taxon>Actinomycetota</taxon>
        <taxon>Actinomycetes</taxon>
        <taxon>Micrococcales</taxon>
        <taxon>Intrasporangiaceae</taxon>
        <taxon>Phycicoccus</taxon>
    </lineage>
</organism>
<keyword evidence="3" id="KW-1185">Reference proteome</keyword>
<proteinExistence type="predicted"/>
<dbReference type="GO" id="GO:0005829">
    <property type="term" value="C:cytosol"/>
    <property type="evidence" value="ECO:0007669"/>
    <property type="project" value="TreeGrafter"/>
</dbReference>
<gene>
    <name evidence="2" type="ORF">ATL31_1847</name>
</gene>
<dbReference type="Gene3D" id="3.40.50.880">
    <property type="match status" value="1"/>
</dbReference>
<dbReference type="CDD" id="cd01741">
    <property type="entry name" value="GATase1_1"/>
    <property type="match status" value="1"/>
</dbReference>
<dbReference type="RefSeq" id="WP_101395497.1">
    <property type="nucleotide sequence ID" value="NZ_PJNE01000001.1"/>
</dbReference>
<dbReference type="PANTHER" id="PTHR42695">
    <property type="entry name" value="GLUTAMINE AMIDOTRANSFERASE YLR126C-RELATED"/>
    <property type="match status" value="1"/>
</dbReference>
<sequence>MTPNPPAPSVLVVVNDPDSGPGRVGDRLAELGLALTPVAGDDVPEHPVGHAGVLLLGGGFMPDADQRAPWLPRERRLAEAALAGGVPLLGVCLGGQLLALVAGGEVAADHGRPERGLVGIRRRPESAGDPLLGPLPGTFPALENHRDAVTSLPPGAVHLAESDDCPVQAFRVGERAWGLQFHPEAGAGRMRRWDPARVAADGYDLPALLAAAERDEPAAAMAARALTDAFAGVVRRHAGVG</sequence>
<evidence type="ECO:0000313" key="2">
    <source>
        <dbReference type="EMBL" id="PKW27018.1"/>
    </source>
</evidence>
<dbReference type="InterPro" id="IPR029062">
    <property type="entry name" value="Class_I_gatase-like"/>
</dbReference>
<dbReference type="EMBL" id="PJNE01000001">
    <property type="protein sequence ID" value="PKW27018.1"/>
    <property type="molecule type" value="Genomic_DNA"/>
</dbReference>
<protein>
    <submittedName>
        <fullName evidence="2">GMP synthase-like glutamine amidotransferase</fullName>
    </submittedName>
</protein>
<feature type="domain" description="Glutamine amidotransferase" evidence="1">
    <location>
        <begin position="28"/>
        <end position="189"/>
    </location>
</feature>
<keyword evidence="2" id="KW-0808">Transferase</keyword>
<dbReference type="AlphaFoldDB" id="A0A2N3YJP4"/>
<dbReference type="GO" id="GO:0016740">
    <property type="term" value="F:transferase activity"/>
    <property type="evidence" value="ECO:0007669"/>
    <property type="project" value="UniProtKB-KW"/>
</dbReference>
<dbReference type="Pfam" id="PF00117">
    <property type="entry name" value="GATase"/>
    <property type="match status" value="1"/>
</dbReference>
<reference evidence="2 3" key="1">
    <citation type="submission" date="2017-12" db="EMBL/GenBank/DDBJ databases">
        <title>Sequencing the genomes of 1000 Actinobacteria strains.</title>
        <authorList>
            <person name="Klenk H.-P."/>
        </authorList>
    </citation>
    <scope>NUCLEOTIDE SEQUENCE [LARGE SCALE GENOMIC DNA]</scope>
    <source>
        <strain evidence="2 3">DSM 12806</strain>
    </source>
</reference>
<dbReference type="SUPFAM" id="SSF52317">
    <property type="entry name" value="Class I glutamine amidotransferase-like"/>
    <property type="match status" value="1"/>
</dbReference>
<evidence type="ECO:0000259" key="1">
    <source>
        <dbReference type="Pfam" id="PF00117"/>
    </source>
</evidence>